<comment type="caution">
    <text evidence="2">The sequence shown here is derived from an EMBL/GenBank/DDBJ whole genome shotgun (WGS) entry which is preliminary data.</text>
</comment>
<accession>A0ABD3RY49</accession>
<proteinExistence type="predicted"/>
<feature type="compositionally biased region" description="Basic and acidic residues" evidence="1">
    <location>
        <begin position="63"/>
        <end position="78"/>
    </location>
</feature>
<organism evidence="2 3">
    <name type="scientific">Cyclostephanos tholiformis</name>
    <dbReference type="NCBI Taxonomy" id="382380"/>
    <lineage>
        <taxon>Eukaryota</taxon>
        <taxon>Sar</taxon>
        <taxon>Stramenopiles</taxon>
        <taxon>Ochrophyta</taxon>
        <taxon>Bacillariophyta</taxon>
        <taxon>Coscinodiscophyceae</taxon>
        <taxon>Thalassiosirophycidae</taxon>
        <taxon>Stephanodiscales</taxon>
        <taxon>Stephanodiscaceae</taxon>
        <taxon>Cyclostephanos</taxon>
    </lineage>
</organism>
<protein>
    <submittedName>
        <fullName evidence="2">Uncharacterized protein</fullName>
    </submittedName>
</protein>
<feature type="region of interest" description="Disordered" evidence="1">
    <location>
        <begin position="44"/>
        <end position="93"/>
    </location>
</feature>
<evidence type="ECO:0000313" key="2">
    <source>
        <dbReference type="EMBL" id="KAL3817108.1"/>
    </source>
</evidence>
<dbReference type="Proteomes" id="UP001530377">
    <property type="component" value="Unassembled WGS sequence"/>
</dbReference>
<dbReference type="AlphaFoldDB" id="A0ABD3RY49"/>
<keyword evidence="3" id="KW-1185">Reference proteome</keyword>
<dbReference type="EMBL" id="JALLPB020000119">
    <property type="protein sequence ID" value="KAL3817108.1"/>
    <property type="molecule type" value="Genomic_DNA"/>
</dbReference>
<evidence type="ECO:0000313" key="3">
    <source>
        <dbReference type="Proteomes" id="UP001530377"/>
    </source>
</evidence>
<sequence length="588" mass="64037">MARAEAFASALYYSECALGGISPLDAAVAEENARTLQSRWWLKGNDPNHPAMSHRGLSAASKTGKDDSNLDPVDKNGIEDVPVNDDGDHDIINDQDEHDAAIEDEPNAPILARDDDLGPSFGNLSNLSCSWREFSRGAASTVTTTQRFHRPHAVSPQSLLLPPWLADPHTSPVTTSTAPYPRKSPVIKSTALILKEKVGSSEAMLDTYSSYPNQLWTSQSYATKKPHDAVKVTSESDADDSTIISGCLSCDSNTSHPPSNHLQGIAYSASLSKKRNRDDFSSILDRTYIEAKIDATKAELLSRLRDEGNSPRFKAALAALEKYTSLKASANKTIKTRSSTQATGGINIDGTWMSISPPDFPSVLGKNCEGDSLFTLGRMAFGMFEPSDLICSIQKQYNIVKPVKSKDLPIYVPKSLKEEVANERGRKCGGRLRTYNIVASFTVEQINGAQHSENAPGQDPSREPLRGILTSYGYALPDPADPNRVSIWFTGGTIEPADELRLGEWREVFGTRAAHGQSSVEADEAKTLASKMLLGVIHEPMDDSGVVGYHMHRPIGGHGSAYCDVVYIDDDIRVMRGNMGSIFVHRRA</sequence>
<evidence type="ECO:0000256" key="1">
    <source>
        <dbReference type="SAM" id="MobiDB-lite"/>
    </source>
</evidence>
<name>A0ABD3RY49_9STRA</name>
<gene>
    <name evidence="2" type="ORF">ACHAXA_009939</name>
</gene>
<feature type="compositionally biased region" description="Acidic residues" evidence="1">
    <location>
        <begin position="82"/>
        <end position="93"/>
    </location>
</feature>
<reference evidence="2 3" key="1">
    <citation type="submission" date="2024-10" db="EMBL/GenBank/DDBJ databases">
        <title>Updated reference genomes for cyclostephanoid diatoms.</title>
        <authorList>
            <person name="Roberts W.R."/>
            <person name="Alverson A.J."/>
        </authorList>
    </citation>
    <scope>NUCLEOTIDE SEQUENCE [LARGE SCALE GENOMIC DNA]</scope>
    <source>
        <strain evidence="2 3">AJA228-03</strain>
    </source>
</reference>